<accession>A0A7X9RRS3</accession>
<keyword evidence="9" id="KW-1185">Reference proteome</keyword>
<keyword evidence="3" id="KW-0813">Transport</keyword>
<dbReference type="InterPro" id="IPR001991">
    <property type="entry name" value="Na-dicarboxylate_symporter"/>
</dbReference>
<feature type="transmembrane region" description="Helical" evidence="7">
    <location>
        <begin position="71"/>
        <end position="92"/>
    </location>
</feature>
<evidence type="ECO:0000256" key="1">
    <source>
        <dbReference type="ARBA" id="ARBA00004141"/>
    </source>
</evidence>
<feature type="transmembrane region" description="Helical" evidence="7">
    <location>
        <begin position="255"/>
        <end position="276"/>
    </location>
</feature>
<dbReference type="Pfam" id="PF00375">
    <property type="entry name" value="SDF"/>
    <property type="match status" value="1"/>
</dbReference>
<feature type="transmembrane region" description="Helical" evidence="7">
    <location>
        <begin position="182"/>
        <end position="199"/>
    </location>
</feature>
<comment type="subcellular location">
    <subcellularLocation>
        <location evidence="1">Membrane</location>
        <topology evidence="1">Multi-pass membrane protein</topology>
    </subcellularLocation>
</comment>
<evidence type="ECO:0000313" key="9">
    <source>
        <dbReference type="Proteomes" id="UP000576082"/>
    </source>
</evidence>
<gene>
    <name evidence="8" type="ORF">HHU12_09495</name>
</gene>
<organism evidence="8 9">
    <name type="scientific">Flammeovirga aprica JL-4</name>
    <dbReference type="NCBI Taxonomy" id="694437"/>
    <lineage>
        <taxon>Bacteria</taxon>
        <taxon>Pseudomonadati</taxon>
        <taxon>Bacteroidota</taxon>
        <taxon>Cytophagia</taxon>
        <taxon>Cytophagales</taxon>
        <taxon>Flammeovirgaceae</taxon>
        <taxon>Flammeovirga</taxon>
    </lineage>
</organism>
<evidence type="ECO:0000256" key="7">
    <source>
        <dbReference type="SAM" id="Phobius"/>
    </source>
</evidence>
<reference evidence="8 9" key="1">
    <citation type="submission" date="2020-04" db="EMBL/GenBank/DDBJ databases">
        <title>Flammeovirga sp. SR4, a novel species isolated from seawater.</title>
        <authorList>
            <person name="Wang X."/>
        </authorList>
    </citation>
    <scope>NUCLEOTIDE SEQUENCE [LARGE SCALE GENOMIC DNA]</scope>
    <source>
        <strain evidence="8 9">ATCC 23126</strain>
    </source>
</reference>
<evidence type="ECO:0000256" key="4">
    <source>
        <dbReference type="ARBA" id="ARBA00022692"/>
    </source>
</evidence>
<dbReference type="InterPro" id="IPR036458">
    <property type="entry name" value="Na:dicarbo_symporter_sf"/>
</dbReference>
<keyword evidence="6 7" id="KW-0472">Membrane</keyword>
<feature type="transmembrane region" description="Helical" evidence="7">
    <location>
        <begin position="343"/>
        <end position="360"/>
    </location>
</feature>
<keyword evidence="4 7" id="KW-0812">Transmembrane</keyword>
<dbReference type="GO" id="GO:0005886">
    <property type="term" value="C:plasma membrane"/>
    <property type="evidence" value="ECO:0007669"/>
    <property type="project" value="TreeGrafter"/>
</dbReference>
<feature type="transmembrane region" description="Helical" evidence="7">
    <location>
        <begin position="367"/>
        <end position="390"/>
    </location>
</feature>
<feature type="transmembrane region" description="Helical" evidence="7">
    <location>
        <begin position="31"/>
        <end position="50"/>
    </location>
</feature>
<dbReference type="Proteomes" id="UP000576082">
    <property type="component" value="Unassembled WGS sequence"/>
</dbReference>
<dbReference type="SUPFAM" id="SSF118215">
    <property type="entry name" value="Proton glutamate symport protein"/>
    <property type="match status" value="1"/>
</dbReference>
<dbReference type="PANTHER" id="PTHR42865">
    <property type="entry name" value="PROTON/GLUTAMATE-ASPARTATE SYMPORTER"/>
    <property type="match status" value="1"/>
</dbReference>
<dbReference type="PANTHER" id="PTHR42865:SF5">
    <property type="entry name" value="L-CYSTINE TRANSPORTER TCYP"/>
    <property type="match status" value="1"/>
</dbReference>
<evidence type="ECO:0000256" key="3">
    <source>
        <dbReference type="ARBA" id="ARBA00022448"/>
    </source>
</evidence>
<protein>
    <submittedName>
        <fullName evidence="8">Cation:dicarboxylase symporter family transporter</fullName>
    </submittedName>
</protein>
<dbReference type="EMBL" id="JABANE010000020">
    <property type="protein sequence ID" value="NME68193.1"/>
    <property type="molecule type" value="Genomic_DNA"/>
</dbReference>
<dbReference type="GO" id="GO:0015184">
    <property type="term" value="F:L-cystine transmembrane transporter activity"/>
    <property type="evidence" value="ECO:0007669"/>
    <property type="project" value="TreeGrafter"/>
</dbReference>
<evidence type="ECO:0000256" key="2">
    <source>
        <dbReference type="ARBA" id="ARBA00006148"/>
    </source>
</evidence>
<dbReference type="RefSeq" id="WP_169656504.1">
    <property type="nucleotide sequence ID" value="NZ_JABANE010000020.1"/>
</dbReference>
<keyword evidence="5 7" id="KW-1133">Transmembrane helix</keyword>
<sequence>MYLIIALLAFVGLLGVLKLLSDRKIKFHYRNLSAIGLGILFGWGLFEFLPKETYQELQYYMKTVSNVYIRFLKLMIVPIVFISITSTLVNLNKESNIGDRIGKVITYFIVSIAGAASIAFMMANFFNFSSLIDVTKLSEESIASGYANRIESIGDASLGKVIYGFTQKIPTSIFEAFSENNIIGTLLIALLIGLAIRRMEKRKPEEMGRIIRLLDSTKIIINSITMTIIKLTPYGVFSLMTIAVSKNGPTLFGDLAIFIGVSYLTMALIFGMHMLVQLSVGNNPVKHFQNLLPAIITGFSTQSSGATLPVTINSLTERNGVDTETANISASLGTTMGMNACGAMWPVFMIVLSVGVTNALGIQQIDILSPGVIITMFISVIISSFGIAGLPGTASFAAITAMTIMGISPEVMGMVLTFVLSVDSLIDMGRTATNIFGVSSAATFISKKEKQMDMEVFNQAS</sequence>
<evidence type="ECO:0000256" key="6">
    <source>
        <dbReference type="ARBA" id="ARBA00023136"/>
    </source>
</evidence>
<feature type="transmembrane region" description="Helical" evidence="7">
    <location>
        <begin position="104"/>
        <end position="126"/>
    </location>
</feature>
<comment type="caution">
    <text evidence="8">The sequence shown here is derived from an EMBL/GenBank/DDBJ whole genome shotgun (WGS) entry which is preliminary data.</text>
</comment>
<dbReference type="AlphaFoldDB" id="A0A7X9RRS3"/>
<evidence type="ECO:0000256" key="5">
    <source>
        <dbReference type="ARBA" id="ARBA00022989"/>
    </source>
</evidence>
<dbReference type="Gene3D" id="1.10.3860.10">
    <property type="entry name" value="Sodium:dicarboxylate symporter"/>
    <property type="match status" value="1"/>
</dbReference>
<proteinExistence type="inferred from homology"/>
<name>A0A7X9RRS3_9BACT</name>
<dbReference type="GO" id="GO:0015293">
    <property type="term" value="F:symporter activity"/>
    <property type="evidence" value="ECO:0007669"/>
    <property type="project" value="InterPro"/>
</dbReference>
<feature type="transmembrane region" description="Helical" evidence="7">
    <location>
        <begin position="396"/>
        <end position="420"/>
    </location>
</feature>
<dbReference type="PRINTS" id="PR00173">
    <property type="entry name" value="EDTRNSPORT"/>
</dbReference>
<evidence type="ECO:0000313" key="8">
    <source>
        <dbReference type="EMBL" id="NME68193.1"/>
    </source>
</evidence>
<feature type="transmembrane region" description="Helical" evidence="7">
    <location>
        <begin position="219"/>
        <end position="243"/>
    </location>
</feature>
<comment type="similarity">
    <text evidence="2">Belongs to the dicarboxylate/amino acid:cation symporter (DAACS) (TC 2.A.23) family.</text>
</comment>